<evidence type="ECO:0000256" key="1">
    <source>
        <dbReference type="SAM" id="MobiDB-lite"/>
    </source>
</evidence>
<reference evidence="4" key="1">
    <citation type="submission" date="2017-01" db="EMBL/GenBank/DDBJ databases">
        <authorList>
            <person name="Brunel B."/>
        </authorList>
    </citation>
    <scope>NUCLEOTIDE SEQUENCE [LARGE SCALE GENOMIC DNA]</scope>
</reference>
<proteinExistence type="predicted"/>
<dbReference type="Proteomes" id="UP000188388">
    <property type="component" value="Unassembled WGS sequence"/>
</dbReference>
<protein>
    <submittedName>
        <fullName evidence="3">Uncharacterized protein</fullName>
    </submittedName>
</protein>
<dbReference type="AlphaFoldDB" id="A0A1R3V4W0"/>
<feature type="region of interest" description="Disordered" evidence="1">
    <location>
        <begin position="1"/>
        <end position="28"/>
    </location>
</feature>
<sequence>MTTPSTPASTPESDGSDQGSDHEHELEEYAGGTIQARHGYLPVWLLVVYTVLFVWGLYYAYLYWGGVGPGRIG</sequence>
<dbReference type="STRING" id="1631249.BQ8794_190042"/>
<keyword evidence="2" id="KW-0472">Membrane</keyword>
<keyword evidence="4" id="KW-1185">Reference proteome</keyword>
<evidence type="ECO:0000313" key="4">
    <source>
        <dbReference type="Proteomes" id="UP000188388"/>
    </source>
</evidence>
<evidence type="ECO:0000313" key="3">
    <source>
        <dbReference type="EMBL" id="SIT54908.1"/>
    </source>
</evidence>
<keyword evidence="2" id="KW-0812">Transmembrane</keyword>
<dbReference type="RefSeq" id="WP_077376557.1">
    <property type="nucleotide sequence ID" value="NZ_FTPD01000011.1"/>
</dbReference>
<dbReference type="EMBL" id="FTPD01000011">
    <property type="protein sequence ID" value="SIT54908.1"/>
    <property type="molecule type" value="Genomic_DNA"/>
</dbReference>
<accession>A0A1R3V4W0</accession>
<evidence type="ECO:0000256" key="2">
    <source>
        <dbReference type="SAM" id="Phobius"/>
    </source>
</evidence>
<keyword evidence="2" id="KW-1133">Transmembrane helix</keyword>
<name>A0A1R3V4W0_9HYPH</name>
<organism evidence="3 4">
    <name type="scientific">Mesorhizobium prunaredense</name>
    <dbReference type="NCBI Taxonomy" id="1631249"/>
    <lineage>
        <taxon>Bacteria</taxon>
        <taxon>Pseudomonadati</taxon>
        <taxon>Pseudomonadota</taxon>
        <taxon>Alphaproteobacteria</taxon>
        <taxon>Hyphomicrobiales</taxon>
        <taxon>Phyllobacteriaceae</taxon>
        <taxon>Mesorhizobium</taxon>
    </lineage>
</organism>
<feature type="compositionally biased region" description="Low complexity" evidence="1">
    <location>
        <begin position="1"/>
        <end position="13"/>
    </location>
</feature>
<feature type="transmembrane region" description="Helical" evidence="2">
    <location>
        <begin position="43"/>
        <end position="64"/>
    </location>
</feature>
<gene>
    <name evidence="3" type="ORF">BQ8794_190042</name>
</gene>